<dbReference type="GO" id="GO:0042101">
    <property type="term" value="C:T cell receptor complex"/>
    <property type="evidence" value="ECO:0007669"/>
    <property type="project" value="UniProtKB-KW"/>
</dbReference>
<keyword evidence="8" id="KW-1064">Adaptive immunity</keyword>
<dbReference type="SUPFAM" id="SSF48726">
    <property type="entry name" value="Immunoglobulin"/>
    <property type="match status" value="1"/>
</dbReference>
<comment type="subcellular location">
    <subcellularLocation>
        <location evidence="1">Cell membrane</location>
    </subcellularLocation>
</comment>
<dbReference type="PANTHER" id="PTHR19339:SF0">
    <property type="entry name" value="T CELL RECEPTOR ALPHA VARIABLE 41"/>
    <property type="match status" value="1"/>
</dbReference>
<name>A0A5F8GYC0_MONDO</name>
<keyword evidence="11" id="KW-1185">Reference proteome</keyword>
<reference evidence="10 11" key="1">
    <citation type="journal article" date="2007" name="Nature">
        <title>Genome of the marsupial Monodelphis domestica reveals innovation in non-coding sequences.</title>
        <authorList>
            <person name="Mikkelsen T.S."/>
            <person name="Wakefield M.J."/>
            <person name="Aken B."/>
            <person name="Amemiya C.T."/>
            <person name="Chang J.L."/>
            <person name="Duke S."/>
            <person name="Garber M."/>
            <person name="Gentles A.J."/>
            <person name="Goodstadt L."/>
            <person name="Heger A."/>
            <person name="Jurka J."/>
            <person name="Kamal M."/>
            <person name="Mauceli E."/>
            <person name="Searle S.M."/>
            <person name="Sharpe T."/>
            <person name="Baker M.L."/>
            <person name="Batzer M.A."/>
            <person name="Benos P.V."/>
            <person name="Belov K."/>
            <person name="Clamp M."/>
            <person name="Cook A."/>
            <person name="Cuff J."/>
            <person name="Das R."/>
            <person name="Davidow L."/>
            <person name="Deakin J.E."/>
            <person name="Fazzari M.J."/>
            <person name="Glass J.L."/>
            <person name="Grabherr M."/>
            <person name="Greally J.M."/>
            <person name="Gu W."/>
            <person name="Hore T.A."/>
            <person name="Huttley G.A."/>
            <person name="Kleber M."/>
            <person name="Jirtle R.L."/>
            <person name="Koina E."/>
            <person name="Lee J.T."/>
            <person name="Mahony S."/>
            <person name="Marra M.A."/>
            <person name="Miller R.D."/>
            <person name="Nicholls R.D."/>
            <person name="Oda M."/>
            <person name="Papenfuss A.T."/>
            <person name="Parra Z.E."/>
            <person name="Pollock D.D."/>
            <person name="Ray D.A."/>
            <person name="Schein J.E."/>
            <person name="Speed T.P."/>
            <person name="Thompson K."/>
            <person name="VandeBerg J.L."/>
            <person name="Wade C.M."/>
            <person name="Walker J.A."/>
            <person name="Waters P.D."/>
            <person name="Webber C."/>
            <person name="Weidman J.R."/>
            <person name="Xie X."/>
            <person name="Zody M.C."/>
            <person name="Baldwin J."/>
            <person name="Abdouelleil A."/>
            <person name="Abdulkadir J."/>
            <person name="Abebe A."/>
            <person name="Abera B."/>
            <person name="Abreu J."/>
            <person name="Acer S.C."/>
            <person name="Aftuck L."/>
            <person name="Alexander A."/>
            <person name="An P."/>
            <person name="Anderson E."/>
            <person name="Anderson S."/>
            <person name="Arachi H."/>
            <person name="Azer M."/>
            <person name="Bachantsang P."/>
            <person name="Barry A."/>
            <person name="Bayul T."/>
            <person name="Berlin A."/>
            <person name="Bessette D."/>
            <person name="Bloom T."/>
            <person name="Bloom T."/>
            <person name="Boguslavskiy L."/>
            <person name="Bonnet C."/>
            <person name="Boukhgalter B."/>
            <person name="Bourzgui I."/>
            <person name="Brown A."/>
            <person name="Cahill P."/>
            <person name="Channer S."/>
            <person name="Cheshatsang Y."/>
            <person name="Chuda L."/>
            <person name="Citroen M."/>
            <person name="Collymore A."/>
            <person name="Cooke P."/>
            <person name="Costello M."/>
            <person name="D'Aco K."/>
            <person name="Daza R."/>
            <person name="De Haan G."/>
            <person name="DeGray S."/>
            <person name="DeMaso C."/>
            <person name="Dhargay N."/>
            <person name="Dooley K."/>
            <person name="Dooley E."/>
            <person name="Doricent M."/>
            <person name="Dorje P."/>
            <person name="Dorjee K."/>
            <person name="Dupes A."/>
            <person name="Elong R."/>
            <person name="Falk J."/>
            <person name="Farina A."/>
            <person name="Faro S."/>
            <person name="Ferguson D."/>
            <person name="Fisher S."/>
            <person name="Foley C.D."/>
            <person name="Franke A."/>
            <person name="Friedrich D."/>
            <person name="Gadbois L."/>
            <person name="Gearin G."/>
            <person name="Gearin C.R."/>
            <person name="Giannoukos G."/>
            <person name="Goode T."/>
            <person name="Graham J."/>
            <person name="Grandbois E."/>
            <person name="Grewal S."/>
            <person name="Gyaltsen K."/>
            <person name="Hafez N."/>
            <person name="Hagos B."/>
            <person name="Hall J."/>
            <person name="Henson C."/>
            <person name="Hollinger A."/>
            <person name="Honan T."/>
            <person name="Huard M.D."/>
            <person name="Hughes L."/>
            <person name="Hurhula B."/>
            <person name="Husby M.E."/>
            <person name="Kamat A."/>
            <person name="Kanga B."/>
            <person name="Kashin S."/>
            <person name="Khazanovich D."/>
            <person name="Kisner P."/>
            <person name="Lance K."/>
            <person name="Lara M."/>
            <person name="Lee W."/>
            <person name="Lennon N."/>
            <person name="Letendre F."/>
            <person name="LeVine R."/>
            <person name="Lipovsky A."/>
            <person name="Liu X."/>
            <person name="Liu J."/>
            <person name="Liu S."/>
            <person name="Lokyitsang T."/>
            <person name="Lokyitsang Y."/>
            <person name="Lubonja R."/>
            <person name="Lui A."/>
            <person name="MacDonald P."/>
            <person name="Magnisalis V."/>
            <person name="Maru K."/>
            <person name="Matthews C."/>
            <person name="McCusker W."/>
            <person name="McDonough S."/>
            <person name="Mehta T."/>
            <person name="Meldrim J."/>
            <person name="Meneus L."/>
            <person name="Mihai O."/>
            <person name="Mihalev A."/>
            <person name="Mihova T."/>
            <person name="Mittelman R."/>
            <person name="Mlenga V."/>
            <person name="Montmayeur A."/>
            <person name="Mulrain L."/>
            <person name="Navidi A."/>
            <person name="Naylor J."/>
            <person name="Negash T."/>
            <person name="Nguyen T."/>
            <person name="Nguyen N."/>
            <person name="Nicol R."/>
            <person name="Norbu C."/>
            <person name="Norbu N."/>
            <person name="Novod N."/>
            <person name="O'Neill B."/>
            <person name="Osman S."/>
            <person name="Markiewicz E."/>
            <person name="Oyono O.L."/>
            <person name="Patti C."/>
            <person name="Phunkhang P."/>
            <person name="Pierre F."/>
            <person name="Priest M."/>
            <person name="Raghuraman S."/>
            <person name="Rege F."/>
            <person name="Reyes R."/>
            <person name="Rise C."/>
            <person name="Rogov P."/>
            <person name="Ross K."/>
            <person name="Ryan E."/>
            <person name="Settipalli S."/>
            <person name="Shea T."/>
            <person name="Sherpa N."/>
            <person name="Shi L."/>
            <person name="Shih D."/>
            <person name="Sparrow T."/>
            <person name="Spaulding J."/>
            <person name="Stalker J."/>
            <person name="Stange-Thomann N."/>
            <person name="Stavropoulos S."/>
            <person name="Stone C."/>
            <person name="Strader C."/>
            <person name="Tesfaye S."/>
            <person name="Thomson T."/>
            <person name="Thoulutsang Y."/>
            <person name="Thoulutsang D."/>
            <person name="Topham K."/>
            <person name="Topping I."/>
            <person name="Tsamla T."/>
            <person name="Vassiliev H."/>
            <person name="Vo A."/>
            <person name="Wangchuk T."/>
            <person name="Wangdi T."/>
            <person name="Weiand M."/>
            <person name="Wilkinson J."/>
            <person name="Wilson A."/>
            <person name="Yadav S."/>
            <person name="Young G."/>
            <person name="Yu Q."/>
            <person name="Zembek L."/>
            <person name="Zhong D."/>
            <person name="Zimmer A."/>
            <person name="Zwirko Z."/>
            <person name="Jaffe D.B."/>
            <person name="Alvarez P."/>
            <person name="Brockman W."/>
            <person name="Butler J."/>
            <person name="Chin C."/>
            <person name="Gnerre S."/>
            <person name="MacCallum I."/>
            <person name="Graves J.A."/>
            <person name="Ponting C.P."/>
            <person name="Breen M."/>
            <person name="Samollow P.B."/>
            <person name="Lander E.S."/>
            <person name="Lindblad-Toh K."/>
        </authorList>
    </citation>
    <scope>NUCLEOTIDE SEQUENCE [LARGE SCALE GENOMIC DNA]</scope>
</reference>
<organism evidence="10 11">
    <name type="scientific">Monodelphis domestica</name>
    <name type="common">Gray short-tailed opossum</name>
    <dbReference type="NCBI Taxonomy" id="13616"/>
    <lineage>
        <taxon>Eukaryota</taxon>
        <taxon>Metazoa</taxon>
        <taxon>Chordata</taxon>
        <taxon>Craniata</taxon>
        <taxon>Vertebrata</taxon>
        <taxon>Euteleostomi</taxon>
        <taxon>Mammalia</taxon>
        <taxon>Metatheria</taxon>
        <taxon>Didelphimorphia</taxon>
        <taxon>Didelphidae</taxon>
        <taxon>Monodelphis</taxon>
    </lineage>
</organism>
<dbReference type="OMA" id="YLCAITQ"/>
<dbReference type="PROSITE" id="PS50835">
    <property type="entry name" value="IG_LIKE"/>
    <property type="match status" value="1"/>
</dbReference>
<keyword evidence="3" id="KW-0732">Signal</keyword>
<dbReference type="Ensembl" id="ENSMODT00000058001.1">
    <property type="protein sequence ID" value="ENSMODP00000052166.1"/>
    <property type="gene ID" value="ENSMODG00000042554.1"/>
</dbReference>
<sequence length="121" mass="13872">KEKELICSKIFIAALIAKNWKVKGWVSCLQQVEQIPQSLKIQEGESTTINCSYTETTNQGLQWFRQDPGKGLISLFYMTSEEKQNGRLRSMFIRKERLSSLHITDAKSEDSATYFCSVEAQ</sequence>
<dbReference type="InterPro" id="IPR007110">
    <property type="entry name" value="Ig-like_dom"/>
</dbReference>
<evidence type="ECO:0000313" key="10">
    <source>
        <dbReference type="Ensembl" id="ENSMODP00000052166.1"/>
    </source>
</evidence>
<dbReference type="AlphaFoldDB" id="A0A5F8GYC0"/>
<protein>
    <recommendedName>
        <fullName evidence="9">Ig-like domain-containing protein</fullName>
    </recommendedName>
</protein>
<evidence type="ECO:0000256" key="8">
    <source>
        <dbReference type="ARBA" id="ARBA00043266"/>
    </source>
</evidence>
<comment type="subunit">
    <text evidence="7">Alpha-beta TR is a heterodimer composed of an alpha and beta chain; disulfide-linked. The alpha-beta TR is associated with the transmembrane signaling CD3 coreceptor proteins to form the TR-CD3 (TcR or TCR). The assembly of alpha-beta TR heterodimers with CD3 occurs in the endoplasmic reticulum where a single alpha-beta TR heterodimer associates with one CD3D-CD3E heterodimer, one CD3G-CD3E heterodimer and one CD247 homodimer forming a stable octameric structure. CD3D-CD3E and CD3G-CD3E heterodimers preferentially associate with TR alpha and TR beta chains, respectively. The association of the CD247 homodimer is the last step of TcR assembly in the endoplasmic reticulum and is required for transport to the cell surface.</text>
</comment>
<keyword evidence="8" id="KW-1279">T cell receptor</keyword>
<dbReference type="Pfam" id="PF07686">
    <property type="entry name" value="V-set"/>
    <property type="match status" value="1"/>
</dbReference>
<keyword evidence="4" id="KW-0472">Membrane</keyword>
<evidence type="ECO:0000256" key="7">
    <source>
        <dbReference type="ARBA" id="ARBA00038651"/>
    </source>
</evidence>
<proteinExistence type="predicted"/>
<dbReference type="InterPro" id="IPR051896">
    <property type="entry name" value="TCR_alpha_variable"/>
</dbReference>
<evidence type="ECO:0000256" key="6">
    <source>
        <dbReference type="ARBA" id="ARBA00023180"/>
    </source>
</evidence>
<accession>A0A5F8GYC0</accession>
<dbReference type="SMART" id="SM00406">
    <property type="entry name" value="IGv"/>
    <property type="match status" value="1"/>
</dbReference>
<dbReference type="GeneTree" id="ENSGT00900000140957"/>
<evidence type="ECO:0000259" key="9">
    <source>
        <dbReference type="PROSITE" id="PS50835"/>
    </source>
</evidence>
<dbReference type="Bgee" id="ENSMODG00000042554">
    <property type="expression patterns" value="Expressed in blood and 3 other cell types or tissues"/>
</dbReference>
<dbReference type="Proteomes" id="UP000002280">
    <property type="component" value="Chromosome 1"/>
</dbReference>
<dbReference type="InterPro" id="IPR013783">
    <property type="entry name" value="Ig-like_fold"/>
</dbReference>
<dbReference type="InParanoid" id="A0A5F8GYC0"/>
<evidence type="ECO:0000313" key="11">
    <source>
        <dbReference type="Proteomes" id="UP000002280"/>
    </source>
</evidence>
<reference evidence="10" key="3">
    <citation type="submission" date="2025-09" db="UniProtKB">
        <authorList>
            <consortium name="Ensembl"/>
        </authorList>
    </citation>
    <scope>IDENTIFICATION</scope>
</reference>
<dbReference type="InterPro" id="IPR013106">
    <property type="entry name" value="Ig_V-set"/>
</dbReference>
<evidence type="ECO:0000256" key="3">
    <source>
        <dbReference type="ARBA" id="ARBA00022729"/>
    </source>
</evidence>
<evidence type="ECO:0000256" key="2">
    <source>
        <dbReference type="ARBA" id="ARBA00022475"/>
    </source>
</evidence>
<dbReference type="InterPro" id="IPR036179">
    <property type="entry name" value="Ig-like_dom_sf"/>
</dbReference>
<keyword evidence="5" id="KW-1015">Disulfide bond</keyword>
<keyword evidence="6" id="KW-0325">Glycoprotein</keyword>
<reference evidence="10" key="2">
    <citation type="submission" date="2025-08" db="UniProtKB">
        <authorList>
            <consortium name="Ensembl"/>
        </authorList>
    </citation>
    <scope>IDENTIFICATION</scope>
</reference>
<dbReference type="Gene3D" id="2.60.40.10">
    <property type="entry name" value="Immunoglobulins"/>
    <property type="match status" value="1"/>
</dbReference>
<keyword evidence="2" id="KW-1003">Cell membrane</keyword>
<dbReference type="FunCoup" id="A0A5F8GYC0">
    <property type="interactions" value="127"/>
</dbReference>
<evidence type="ECO:0000256" key="4">
    <source>
        <dbReference type="ARBA" id="ARBA00023136"/>
    </source>
</evidence>
<evidence type="ECO:0000256" key="5">
    <source>
        <dbReference type="ARBA" id="ARBA00023157"/>
    </source>
</evidence>
<keyword evidence="8" id="KW-0391">Immunity</keyword>
<dbReference type="PANTHER" id="PTHR19339">
    <property type="entry name" value="T CELL RECEPTOR ALPHA VARIABLE 39"/>
    <property type="match status" value="1"/>
</dbReference>
<evidence type="ECO:0000256" key="1">
    <source>
        <dbReference type="ARBA" id="ARBA00004236"/>
    </source>
</evidence>
<feature type="domain" description="Ig-like" evidence="9">
    <location>
        <begin position="30"/>
        <end position="121"/>
    </location>
</feature>